<evidence type="ECO:0000313" key="4">
    <source>
        <dbReference type="RefSeq" id="XP_005731799.1"/>
    </source>
</evidence>
<dbReference type="GeneID" id="102203147"/>
<feature type="compositionally biased region" description="Polar residues" evidence="1">
    <location>
        <begin position="125"/>
        <end position="147"/>
    </location>
</feature>
<reference evidence="2" key="1">
    <citation type="submission" date="2023-09" db="UniProtKB">
        <authorList>
            <consortium name="Ensembl"/>
        </authorList>
    </citation>
    <scope>IDENTIFICATION</scope>
</reference>
<dbReference type="RefSeq" id="XP_005731799.1">
    <property type="nucleotide sequence ID" value="XM_005731742.1"/>
</dbReference>
<dbReference type="PANTHER" id="PTHR21555:SF0">
    <property type="entry name" value="SPECIFICALLY ANDROGEN-REGULATED GENE PROTEIN"/>
    <property type="match status" value="1"/>
</dbReference>
<feature type="region of interest" description="Disordered" evidence="1">
    <location>
        <begin position="43"/>
        <end position="207"/>
    </location>
</feature>
<reference evidence="4 5" key="2">
    <citation type="submission" date="2025-04" db="UniProtKB">
        <authorList>
            <consortium name="RefSeq"/>
        </authorList>
    </citation>
    <scope>IDENTIFICATION</scope>
</reference>
<dbReference type="AlphaFoldDB" id="A0A3B4GSH6"/>
<keyword evidence="3" id="KW-1185">Reference proteome</keyword>
<dbReference type="Proteomes" id="UP000695023">
    <property type="component" value="Unplaced"/>
</dbReference>
<protein>
    <submittedName>
        <fullName evidence="2 4">Specifically androgen-regulated gene protein-like</fullName>
    </submittedName>
</protein>
<organism evidence="2">
    <name type="scientific">Pundamilia nyererei</name>
    <dbReference type="NCBI Taxonomy" id="303518"/>
    <lineage>
        <taxon>Eukaryota</taxon>
        <taxon>Metazoa</taxon>
        <taxon>Chordata</taxon>
        <taxon>Craniata</taxon>
        <taxon>Vertebrata</taxon>
        <taxon>Euteleostomi</taxon>
        <taxon>Actinopterygii</taxon>
        <taxon>Neopterygii</taxon>
        <taxon>Teleostei</taxon>
        <taxon>Neoteleostei</taxon>
        <taxon>Acanthomorphata</taxon>
        <taxon>Ovalentaria</taxon>
        <taxon>Cichlomorphae</taxon>
        <taxon>Cichliformes</taxon>
        <taxon>Cichlidae</taxon>
        <taxon>African cichlids</taxon>
        <taxon>Pseudocrenilabrinae</taxon>
        <taxon>Haplochromini</taxon>
        <taxon>Pundamilia</taxon>
    </lineage>
</organism>
<feature type="region of interest" description="Disordered" evidence="1">
    <location>
        <begin position="225"/>
        <end position="311"/>
    </location>
</feature>
<feature type="compositionally biased region" description="Pro residues" evidence="1">
    <location>
        <begin position="358"/>
        <end position="367"/>
    </location>
</feature>
<name>A0A3B4GSH6_9CICH</name>
<dbReference type="Pfam" id="PF15385">
    <property type="entry name" value="SARG"/>
    <property type="match status" value="1"/>
</dbReference>
<feature type="compositionally biased region" description="Polar residues" evidence="1">
    <location>
        <begin position="72"/>
        <end position="88"/>
    </location>
</feature>
<feature type="region of interest" description="Disordered" evidence="1">
    <location>
        <begin position="1"/>
        <end position="24"/>
    </location>
</feature>
<evidence type="ECO:0000256" key="1">
    <source>
        <dbReference type="SAM" id="MobiDB-lite"/>
    </source>
</evidence>
<dbReference type="Ensembl" id="ENSPNYT00000025043.1">
    <property type="protein sequence ID" value="ENSPNYP00000024443.1"/>
    <property type="gene ID" value="ENSPNYG00000018474.1"/>
</dbReference>
<dbReference type="GeneTree" id="ENSGT00390000017874"/>
<dbReference type="PANTHER" id="PTHR21555">
    <property type="entry name" value="SPECIFICALLY ANDROGEN-REGULATED GENE PROTEIN"/>
    <property type="match status" value="1"/>
</dbReference>
<feature type="region of interest" description="Disordered" evidence="1">
    <location>
        <begin position="486"/>
        <end position="546"/>
    </location>
</feature>
<evidence type="ECO:0000313" key="3">
    <source>
        <dbReference type="Proteomes" id="UP000695023"/>
    </source>
</evidence>
<feature type="region of interest" description="Disordered" evidence="1">
    <location>
        <begin position="409"/>
        <end position="431"/>
    </location>
</feature>
<feature type="region of interest" description="Disordered" evidence="1">
    <location>
        <begin position="324"/>
        <end position="375"/>
    </location>
</feature>
<dbReference type="OrthoDB" id="9898538at2759"/>
<feature type="compositionally biased region" description="Polar residues" evidence="1">
    <location>
        <begin position="288"/>
        <end position="305"/>
    </location>
</feature>
<dbReference type="RefSeq" id="XP_005731800.1">
    <property type="nucleotide sequence ID" value="XM_005731743.1"/>
</dbReference>
<feature type="compositionally biased region" description="Low complexity" evidence="1">
    <location>
        <begin position="348"/>
        <end position="357"/>
    </location>
</feature>
<dbReference type="STRING" id="303518.ENSPNYP00000024443"/>
<evidence type="ECO:0000313" key="2">
    <source>
        <dbReference type="Ensembl" id="ENSPNYP00000024443.1"/>
    </source>
</evidence>
<feature type="compositionally biased region" description="Polar residues" evidence="1">
    <location>
        <begin position="417"/>
        <end position="427"/>
    </location>
</feature>
<feature type="compositionally biased region" description="Polar residues" evidence="1">
    <location>
        <begin position="243"/>
        <end position="253"/>
    </location>
</feature>
<feature type="compositionally biased region" description="Basic and acidic residues" evidence="1">
    <location>
        <begin position="54"/>
        <end position="69"/>
    </location>
</feature>
<evidence type="ECO:0000313" key="5">
    <source>
        <dbReference type="RefSeq" id="XP_005731800.1"/>
    </source>
</evidence>
<gene>
    <name evidence="4 5" type="primary">LOC102203147</name>
</gene>
<accession>A0A3B4GSH6</accession>
<sequence>MDSAGSSDSVISTNSGYSEDSMDHLSAEERACLAYLEETIEALETQEDSGVSNDESHHESLTEKADQMRVNDISTLMPNGSKRNQKSFLSDEVPTAPPASTALATEGKTQLNQISEPQVSPLIPESSTDTRIHSSAIQTEMSRSVTNEDADPESVKSPIVCPGPSTDTSEIDLSVIPPPLNFRDEPDSPSQPVNVKDLTPSVGISRKKPGITFDLEQIRQRASVKKDLTSPVTKVPQIKPQPESLSLLTSSQIVAPASPESAEPKSPPVVAPKPKKLPPNIILKSHKMTNSDGNSAHPVLNSSEQRPFLDPHKVRMEALRKLGLLKSSEEEESIPNQSSKLPLKTRVSWAASSSSSPPISPAAPNEPPSSQFYNLPPASVTVQPLNPGAILPSNTSTALTVLDPDILPAPADFSDPTELSPSENQPSAVKDAASLTYSGLVKQLTPPKVKSASLGRTEVGISRYTAGQDYGEASQGTSINQNLNQLRNHRPRPASLGSRKEFSSAQGEDLEAEPSITKEPASQKALPAHTALHHSRDTQKLPRSQGISVLICPRSENEEDRRGALKKLGLLRD</sequence>
<dbReference type="InterPro" id="IPR026152">
    <property type="entry name" value="SARG"/>
</dbReference>
<feature type="compositionally biased region" description="Polar residues" evidence="1">
    <location>
        <begin position="1"/>
        <end position="18"/>
    </location>
</feature>
<proteinExistence type="predicted"/>
<feature type="compositionally biased region" description="Polar residues" evidence="1">
    <location>
        <begin position="107"/>
        <end position="118"/>
    </location>
</feature>